<dbReference type="RefSeq" id="WP_241830908.1">
    <property type="nucleotide sequence ID" value="NZ_JACCBI010000001.1"/>
</dbReference>
<reference evidence="3 4" key="1">
    <citation type="submission" date="2020-07" db="EMBL/GenBank/DDBJ databases">
        <title>Sequencing the genomes of 1000 actinobacteria strains.</title>
        <authorList>
            <person name="Klenk H.-P."/>
        </authorList>
    </citation>
    <scope>NUCLEOTIDE SEQUENCE [LARGE SCALE GENOMIC DNA]</scope>
    <source>
        <strain evidence="3 4">DSM 23870</strain>
    </source>
</reference>
<evidence type="ECO:0000313" key="4">
    <source>
        <dbReference type="Proteomes" id="UP000581087"/>
    </source>
</evidence>
<organism evidence="3 4">
    <name type="scientific">Agromyces atrinae</name>
    <dbReference type="NCBI Taxonomy" id="592376"/>
    <lineage>
        <taxon>Bacteria</taxon>
        <taxon>Bacillati</taxon>
        <taxon>Actinomycetota</taxon>
        <taxon>Actinomycetes</taxon>
        <taxon>Micrococcales</taxon>
        <taxon>Microbacteriaceae</taxon>
        <taxon>Agromyces</taxon>
    </lineage>
</organism>
<proteinExistence type="predicted"/>
<gene>
    <name evidence="3" type="ORF">BJ972_000109</name>
</gene>
<feature type="region of interest" description="Disordered" evidence="1">
    <location>
        <begin position="1"/>
        <end position="30"/>
    </location>
</feature>
<feature type="domain" description="Ferritin-like" evidence="2">
    <location>
        <begin position="44"/>
        <end position="204"/>
    </location>
</feature>
<evidence type="ECO:0000313" key="3">
    <source>
        <dbReference type="EMBL" id="NYD65590.1"/>
    </source>
</evidence>
<feature type="compositionally biased region" description="Basic and acidic residues" evidence="1">
    <location>
        <begin position="8"/>
        <end position="18"/>
    </location>
</feature>
<comment type="caution">
    <text evidence="3">The sequence shown here is derived from an EMBL/GenBank/DDBJ whole genome shotgun (WGS) entry which is preliminary data.</text>
</comment>
<protein>
    <recommendedName>
        <fullName evidence="2">Ferritin-like domain-containing protein</fullName>
    </recommendedName>
</protein>
<name>A0A852SAS7_9MICO</name>
<dbReference type="Proteomes" id="UP000581087">
    <property type="component" value="Unassembled WGS sequence"/>
</dbReference>
<evidence type="ECO:0000259" key="2">
    <source>
        <dbReference type="Pfam" id="PF13794"/>
    </source>
</evidence>
<dbReference type="InterPro" id="IPR012347">
    <property type="entry name" value="Ferritin-like"/>
</dbReference>
<dbReference type="AlphaFoldDB" id="A0A852SAS7"/>
<sequence>MVSWFARRRPEADSRRAEGASVRPRGASAPSTRIDFTELTPDLVPFLGQAAYIQLEMFENLSRAVALAPDLGAKERLSASAGVALRKHHALIEQLRRLGAEPAEVMAPFAPALDAFRRATAGSDWWELLLSSYITAGMLDDYFTALASGLSPDARSRVVHILAEDGGAAALVRELATGIAEIPGLADRLALWGRRLVGDTLLVARSALRSGSSAAADARIEPVFTELIAAHTRRMDGLGLTA</sequence>
<dbReference type="EMBL" id="JACCBI010000001">
    <property type="protein sequence ID" value="NYD65590.1"/>
    <property type="molecule type" value="Genomic_DNA"/>
</dbReference>
<dbReference type="Gene3D" id="1.20.1260.10">
    <property type="match status" value="1"/>
</dbReference>
<dbReference type="InterPro" id="IPR059125">
    <property type="entry name" value="Ferritin_actino"/>
</dbReference>
<evidence type="ECO:0000256" key="1">
    <source>
        <dbReference type="SAM" id="MobiDB-lite"/>
    </source>
</evidence>
<accession>A0A852SAS7</accession>
<dbReference type="Pfam" id="PF13794">
    <property type="entry name" value="MiaE_2"/>
    <property type="match status" value="1"/>
</dbReference>